<dbReference type="GO" id="GO:0004340">
    <property type="term" value="F:glucokinase activity"/>
    <property type="evidence" value="ECO:0007669"/>
    <property type="project" value="TreeGrafter"/>
</dbReference>
<dbReference type="GO" id="GO:0006006">
    <property type="term" value="P:glucose metabolic process"/>
    <property type="evidence" value="ECO:0007669"/>
    <property type="project" value="TreeGrafter"/>
</dbReference>
<keyword evidence="8 14" id="KW-0324">Glycolysis</keyword>
<dbReference type="SUPFAM" id="SSF53067">
    <property type="entry name" value="Actin-like ATPase domain"/>
    <property type="match status" value="2"/>
</dbReference>
<dbReference type="Gene3D" id="3.40.367.20">
    <property type="match status" value="1"/>
</dbReference>
<dbReference type="GO" id="GO:0008865">
    <property type="term" value="F:fructokinase activity"/>
    <property type="evidence" value="ECO:0007669"/>
    <property type="project" value="TreeGrafter"/>
</dbReference>
<evidence type="ECO:0000256" key="2">
    <source>
        <dbReference type="ARBA" id="ARBA00005028"/>
    </source>
</evidence>
<dbReference type="InterPro" id="IPR043129">
    <property type="entry name" value="ATPase_NBD"/>
</dbReference>
<dbReference type="GO" id="GO:0005829">
    <property type="term" value="C:cytosol"/>
    <property type="evidence" value="ECO:0007669"/>
    <property type="project" value="TreeGrafter"/>
</dbReference>
<proteinExistence type="evidence at transcript level"/>
<feature type="domain" description="Hexokinase C-terminal" evidence="16">
    <location>
        <begin position="212"/>
        <end position="451"/>
    </location>
</feature>
<gene>
    <name evidence="17" type="primary">Hk1</name>
</gene>
<comment type="pathway">
    <text evidence="1">Carbohydrate degradation; glycolysis; D-glyceraldehyde 3-phosphate and glycerone phosphate from D-glucose: step 1/4.</text>
</comment>
<evidence type="ECO:0000256" key="9">
    <source>
        <dbReference type="ARBA" id="ARBA00044613"/>
    </source>
</evidence>
<evidence type="ECO:0000256" key="7">
    <source>
        <dbReference type="ARBA" id="ARBA00022840"/>
    </source>
</evidence>
<evidence type="ECO:0000259" key="16">
    <source>
        <dbReference type="Pfam" id="PF03727"/>
    </source>
</evidence>
<comment type="catalytic activity">
    <reaction evidence="10">
        <text>D-fructose + ATP = D-fructose 6-phosphate + ADP + H(+)</text>
        <dbReference type="Rhea" id="RHEA:16125"/>
        <dbReference type="ChEBI" id="CHEBI:15378"/>
        <dbReference type="ChEBI" id="CHEBI:30616"/>
        <dbReference type="ChEBI" id="CHEBI:37721"/>
        <dbReference type="ChEBI" id="CHEBI:61527"/>
        <dbReference type="ChEBI" id="CHEBI:456216"/>
        <dbReference type="EC" id="2.7.1.1"/>
    </reaction>
    <physiologicalReaction direction="left-to-right" evidence="10">
        <dbReference type="Rhea" id="RHEA:16126"/>
    </physiologicalReaction>
</comment>
<keyword evidence="7 14" id="KW-0067">ATP-binding</keyword>
<evidence type="ECO:0000256" key="6">
    <source>
        <dbReference type="ARBA" id="ARBA00022777"/>
    </source>
</evidence>
<dbReference type="GO" id="GO:0005524">
    <property type="term" value="F:ATP binding"/>
    <property type="evidence" value="ECO:0007669"/>
    <property type="project" value="UniProtKB-UniRule"/>
</dbReference>
<comment type="catalytic activity">
    <reaction evidence="11">
        <text>D-glucose + ATP = D-glucose 6-phosphate + ADP + H(+)</text>
        <dbReference type="Rhea" id="RHEA:17825"/>
        <dbReference type="ChEBI" id="CHEBI:4167"/>
        <dbReference type="ChEBI" id="CHEBI:15378"/>
        <dbReference type="ChEBI" id="CHEBI:30616"/>
        <dbReference type="ChEBI" id="CHEBI:61548"/>
        <dbReference type="ChEBI" id="CHEBI:456216"/>
        <dbReference type="EC" id="2.7.1.1"/>
    </reaction>
    <physiologicalReaction direction="left-to-right" evidence="11">
        <dbReference type="Rhea" id="RHEA:17826"/>
    </physiologicalReaction>
</comment>
<organism evidence="17">
    <name type="scientific">Phallusia mammillata</name>
    <dbReference type="NCBI Taxonomy" id="59560"/>
    <lineage>
        <taxon>Eukaryota</taxon>
        <taxon>Metazoa</taxon>
        <taxon>Chordata</taxon>
        <taxon>Tunicata</taxon>
        <taxon>Ascidiacea</taxon>
        <taxon>Phlebobranchia</taxon>
        <taxon>Ascidiidae</taxon>
        <taxon>Phallusia</taxon>
    </lineage>
</organism>
<accession>A0A6F9DF17</accession>
<dbReference type="UniPathway" id="UPA00109">
    <property type="reaction ID" value="UER00180"/>
</dbReference>
<dbReference type="AlphaFoldDB" id="A0A6F9DF17"/>
<dbReference type="PANTHER" id="PTHR19443:SF16">
    <property type="entry name" value="HEXOKINASE TYPE 1-RELATED"/>
    <property type="match status" value="1"/>
</dbReference>
<evidence type="ECO:0000256" key="10">
    <source>
        <dbReference type="ARBA" id="ARBA00047905"/>
    </source>
</evidence>
<dbReference type="GO" id="GO:0001678">
    <property type="term" value="P:intracellular glucose homeostasis"/>
    <property type="evidence" value="ECO:0007669"/>
    <property type="project" value="InterPro"/>
</dbReference>
<dbReference type="InterPro" id="IPR022672">
    <property type="entry name" value="Hexokinase_N"/>
</dbReference>
<dbReference type="FunFam" id="3.30.420.40:FF:000095">
    <property type="entry name" value="Phosphotransferase"/>
    <property type="match status" value="1"/>
</dbReference>
<dbReference type="InterPro" id="IPR001312">
    <property type="entry name" value="Hexokinase"/>
</dbReference>
<comment type="catalytic activity">
    <reaction evidence="9">
        <text>a D-hexose + ATP = a D-hexose 6-phosphate + ADP + H(+)</text>
        <dbReference type="Rhea" id="RHEA:22740"/>
        <dbReference type="ChEBI" id="CHEBI:4194"/>
        <dbReference type="ChEBI" id="CHEBI:15378"/>
        <dbReference type="ChEBI" id="CHEBI:30616"/>
        <dbReference type="ChEBI" id="CHEBI:229467"/>
        <dbReference type="ChEBI" id="CHEBI:456216"/>
        <dbReference type="EC" id="2.7.1.1"/>
    </reaction>
    <physiologicalReaction direction="left-to-right" evidence="9">
        <dbReference type="Rhea" id="RHEA:22741"/>
    </physiologicalReaction>
</comment>
<comment type="pathway">
    <text evidence="2">Carbohydrate metabolism; hexose metabolism.</text>
</comment>
<evidence type="ECO:0000256" key="12">
    <source>
        <dbReference type="ARBA" id="ARBA00050361"/>
    </source>
</evidence>
<dbReference type="PRINTS" id="PR00475">
    <property type="entry name" value="HEXOKINASE"/>
</dbReference>
<dbReference type="Pfam" id="PF00349">
    <property type="entry name" value="Hexokinase_1"/>
    <property type="match status" value="1"/>
</dbReference>
<keyword evidence="6 14" id="KW-0418">Kinase</keyword>
<dbReference type="UniPathway" id="UPA00242"/>
<evidence type="ECO:0000259" key="15">
    <source>
        <dbReference type="Pfam" id="PF00349"/>
    </source>
</evidence>
<evidence type="ECO:0000313" key="17">
    <source>
        <dbReference type="EMBL" id="CAB3253148.1"/>
    </source>
</evidence>
<evidence type="ECO:0000256" key="8">
    <source>
        <dbReference type="ARBA" id="ARBA00023152"/>
    </source>
</evidence>
<sequence length="461" mass="50840">MASMIEDAINGFYLGDDKLKELTSLMEAEFEKGLCKETNDKAEIKMLPAYVTETPNGKEEGDFLALDLGGTNFRVLLVKIDKGEVQMFNQVYAVSKELMTGTGVQLFDHLTECLWDFLVQHDMMCQLLPIGFTFSFPTKQYGIKKTTLVRWTKGYTATGVVGEDIGELLNTAINKKFKIRCMNFDLKIMSTVVNDTVGTMVSCAFDYPKTCMGLIVGTGTNMCYMEAQEKIKTLEENEVTPGKEMCINTEWGAFGNNSGALNAVITEFDKSVDEDSPNQGQQIYEKMISGMYMGELVRRVVVKLMDAGLMFVGTTSDSILYTSGLSTAFVSQVLSYDYNQSDFDLLKNYISGFGAVATNEDCVVLKRICEAVSLRAADLCAVGVVATAKRVVANRGNVQVIVGVDGSVYRRHPTFKDLLVKKTMQLAPDIDIRFELSTDGSGRGAALVAAVESRIHKLQLK</sequence>
<keyword evidence="5 14" id="KW-0547">Nucleotide-binding</keyword>
<dbReference type="InterPro" id="IPR022673">
    <property type="entry name" value="Hexokinase_C"/>
</dbReference>
<evidence type="ECO:0000256" key="11">
    <source>
        <dbReference type="ARBA" id="ARBA00048160"/>
    </source>
</evidence>
<dbReference type="GO" id="GO:0006096">
    <property type="term" value="P:glycolytic process"/>
    <property type="evidence" value="ECO:0007669"/>
    <property type="project" value="UniProtKB-UniPathway"/>
</dbReference>
<comment type="function">
    <text evidence="13">Catalyzes the phosphorylation of various hexoses to hexose 6-phosphate.</text>
</comment>
<keyword evidence="4 14" id="KW-0808">Transferase</keyword>
<evidence type="ECO:0000256" key="4">
    <source>
        <dbReference type="ARBA" id="ARBA00022679"/>
    </source>
</evidence>
<comment type="similarity">
    <text evidence="3 14">Belongs to the hexokinase family.</text>
</comment>
<feature type="domain" description="Hexokinase N-terminal" evidence="15">
    <location>
        <begin position="5"/>
        <end position="205"/>
    </location>
</feature>
<dbReference type="PANTHER" id="PTHR19443">
    <property type="entry name" value="HEXOKINASE"/>
    <property type="match status" value="1"/>
</dbReference>
<evidence type="ECO:0000256" key="1">
    <source>
        <dbReference type="ARBA" id="ARBA00004888"/>
    </source>
</evidence>
<evidence type="ECO:0000256" key="14">
    <source>
        <dbReference type="RuleBase" id="RU362007"/>
    </source>
</evidence>
<dbReference type="Gene3D" id="3.30.420.40">
    <property type="match status" value="1"/>
</dbReference>
<dbReference type="GO" id="GO:0005739">
    <property type="term" value="C:mitochondrion"/>
    <property type="evidence" value="ECO:0007669"/>
    <property type="project" value="TreeGrafter"/>
</dbReference>
<dbReference type="FunFam" id="3.40.367.20:FF:000005">
    <property type="entry name" value="Phosphotransferase"/>
    <property type="match status" value="1"/>
</dbReference>
<name>A0A6F9DF17_9ASCI</name>
<comment type="catalytic activity">
    <reaction evidence="12">
        <text>D-mannose + ATP = D-mannose 6-phosphate + ADP + H(+)</text>
        <dbReference type="Rhea" id="RHEA:11028"/>
        <dbReference type="ChEBI" id="CHEBI:4208"/>
        <dbReference type="ChEBI" id="CHEBI:15378"/>
        <dbReference type="ChEBI" id="CHEBI:30616"/>
        <dbReference type="ChEBI" id="CHEBI:58735"/>
        <dbReference type="ChEBI" id="CHEBI:456216"/>
        <dbReference type="EC" id="2.7.1.1"/>
    </reaction>
    <physiologicalReaction direction="left-to-right" evidence="12">
        <dbReference type="Rhea" id="RHEA:11029"/>
    </physiologicalReaction>
</comment>
<protein>
    <recommendedName>
        <fullName evidence="14">Phosphotransferase</fullName>
        <ecNumber evidence="14">2.7.1.-</ecNumber>
    </recommendedName>
</protein>
<dbReference type="PROSITE" id="PS51748">
    <property type="entry name" value="HEXOKINASE_2"/>
    <property type="match status" value="1"/>
</dbReference>
<dbReference type="Pfam" id="PF03727">
    <property type="entry name" value="Hexokinase_2"/>
    <property type="match status" value="1"/>
</dbReference>
<dbReference type="EMBL" id="LR785768">
    <property type="protein sequence ID" value="CAB3253148.1"/>
    <property type="molecule type" value="mRNA"/>
</dbReference>
<evidence type="ECO:0000256" key="5">
    <source>
        <dbReference type="ARBA" id="ARBA00022741"/>
    </source>
</evidence>
<dbReference type="EC" id="2.7.1.-" evidence="14"/>
<reference evidence="17" key="1">
    <citation type="submission" date="2020-04" db="EMBL/GenBank/DDBJ databases">
        <authorList>
            <person name="Neveu A P."/>
        </authorList>
    </citation>
    <scope>NUCLEOTIDE SEQUENCE</scope>
    <source>
        <tissue evidence="17">Whole embryo</tissue>
    </source>
</reference>
<dbReference type="GO" id="GO:0005536">
    <property type="term" value="F:D-glucose binding"/>
    <property type="evidence" value="ECO:0007669"/>
    <property type="project" value="InterPro"/>
</dbReference>
<evidence type="ECO:0000256" key="3">
    <source>
        <dbReference type="ARBA" id="ARBA00009225"/>
    </source>
</evidence>
<evidence type="ECO:0000256" key="13">
    <source>
        <dbReference type="ARBA" id="ARBA00059457"/>
    </source>
</evidence>